<sequence>MPATAQEAADAGAMLGRIELPGASYETEGSDSFATDLVSVGEKSAMNWREVPQSTTVVTREQIAEGGYTALEEALNDAPGLLLLNNDVGRSSIYSRGFEFDYLYFDGLPAPVSSIYGTQPDLAIIDHVEVLKGPSGLFIGTGEPAGSINMRLKQAQAERGGYVTGSVDSNGHARIEGDVTGALNADGSLRGRAVLAYGEGDGFVDKQENGVAVGYGTLAWDVTPDTTLTFSASRMERDIAPFNGLPTYEDGSLLWLDPETTTAADWNDFDNEVTDYTFAVEHRLAGGGRLKFSARQSDQTADFLYAYGGSPANADNEIEGLAYLGRGFDQDALSLDAHAELPFTLGGMNGTALVGVDHQDVSSTVTTARGRLAGTYDLDDWDVSGVARPELDFGPADETEYSATGLYTQMRLDPTADLTVIGGARLTWYEATNSTGGATTGSASEDAHLTPFAGLTYDVSGPVTLYASYSEIFQPQTAVDVNGATLDPVEGRQVELGAKAELGYGLNVSAAYFRLDQVNRPQAVVGENYSVADEEVRAQGIELEAAGEISSVWHVAAGYTYTDTEITEGAAASDVFSTVTPEHMLKLSTVYDVDTGPLAGWSLGGRLRVQSGVSSRGVEAPGYGVVDLSAGREVMGTELRVGVENVFDKDYYSRVGSTALFNFRGAPRTFTASLTRRF</sequence>
<comment type="similarity">
    <text evidence="2 10 11">Belongs to the TonB-dependent receptor family.</text>
</comment>
<comment type="subcellular location">
    <subcellularLocation>
        <location evidence="1 10">Cell outer membrane</location>
        <topology evidence="1 10">Multi-pass membrane protein</topology>
    </subcellularLocation>
</comment>
<dbReference type="GO" id="GO:0015344">
    <property type="term" value="F:siderophore uptake transmembrane transporter activity"/>
    <property type="evidence" value="ECO:0007669"/>
    <property type="project" value="TreeGrafter"/>
</dbReference>
<keyword evidence="9 10" id="KW-0998">Cell outer membrane</keyword>
<feature type="domain" description="TonB-dependent receptor-like beta-barrel" evidence="12">
    <location>
        <begin position="255"/>
        <end position="646"/>
    </location>
</feature>
<protein>
    <submittedName>
        <fullName evidence="14">TonB-dependent siderophore receptor</fullName>
    </submittedName>
</protein>
<dbReference type="InterPro" id="IPR039426">
    <property type="entry name" value="TonB-dep_rcpt-like"/>
</dbReference>
<dbReference type="Proteomes" id="UP000285908">
    <property type="component" value="Unassembled WGS sequence"/>
</dbReference>
<dbReference type="InterPro" id="IPR010105">
    <property type="entry name" value="TonB_sidphr_rcpt"/>
</dbReference>
<dbReference type="SUPFAM" id="SSF56935">
    <property type="entry name" value="Porins"/>
    <property type="match status" value="1"/>
</dbReference>
<evidence type="ECO:0000256" key="4">
    <source>
        <dbReference type="ARBA" id="ARBA00022452"/>
    </source>
</evidence>
<dbReference type="Gene3D" id="2.170.130.10">
    <property type="entry name" value="TonB-dependent receptor, plug domain"/>
    <property type="match status" value="1"/>
</dbReference>
<evidence type="ECO:0000256" key="1">
    <source>
        <dbReference type="ARBA" id="ARBA00004571"/>
    </source>
</evidence>
<keyword evidence="8 14" id="KW-0675">Receptor</keyword>
<dbReference type="InterPro" id="IPR036942">
    <property type="entry name" value="Beta-barrel_TonB_sf"/>
</dbReference>
<evidence type="ECO:0000256" key="9">
    <source>
        <dbReference type="ARBA" id="ARBA00023237"/>
    </source>
</evidence>
<feature type="domain" description="TonB-dependent receptor plug" evidence="13">
    <location>
        <begin position="49"/>
        <end position="146"/>
    </location>
</feature>
<keyword evidence="3 10" id="KW-0813">Transport</keyword>
<dbReference type="InterPro" id="IPR012910">
    <property type="entry name" value="Plug_dom"/>
</dbReference>
<evidence type="ECO:0000256" key="7">
    <source>
        <dbReference type="ARBA" id="ARBA00023136"/>
    </source>
</evidence>
<dbReference type="InterPro" id="IPR000531">
    <property type="entry name" value="Beta-barrel_TonB"/>
</dbReference>
<evidence type="ECO:0000313" key="14">
    <source>
        <dbReference type="EMBL" id="RVV99095.1"/>
    </source>
</evidence>
<dbReference type="GO" id="GO:0015891">
    <property type="term" value="P:siderophore transport"/>
    <property type="evidence" value="ECO:0007669"/>
    <property type="project" value="InterPro"/>
</dbReference>
<evidence type="ECO:0000256" key="11">
    <source>
        <dbReference type="RuleBase" id="RU003357"/>
    </source>
</evidence>
<accession>A0A438AKF1</accession>
<dbReference type="InterPro" id="IPR037066">
    <property type="entry name" value="Plug_dom_sf"/>
</dbReference>
<keyword evidence="15" id="KW-1185">Reference proteome</keyword>
<keyword evidence="7 10" id="KW-0472">Membrane</keyword>
<keyword evidence="6 11" id="KW-0798">TonB box</keyword>
<evidence type="ECO:0000256" key="5">
    <source>
        <dbReference type="ARBA" id="ARBA00022692"/>
    </source>
</evidence>
<dbReference type="Gene3D" id="2.40.170.20">
    <property type="entry name" value="TonB-dependent receptor, beta-barrel domain"/>
    <property type="match status" value="1"/>
</dbReference>
<dbReference type="Pfam" id="PF07715">
    <property type="entry name" value="Plug"/>
    <property type="match status" value="1"/>
</dbReference>
<dbReference type="PROSITE" id="PS52016">
    <property type="entry name" value="TONB_DEPENDENT_REC_3"/>
    <property type="match status" value="1"/>
</dbReference>
<evidence type="ECO:0000256" key="6">
    <source>
        <dbReference type="ARBA" id="ARBA00023077"/>
    </source>
</evidence>
<evidence type="ECO:0000313" key="15">
    <source>
        <dbReference type="Proteomes" id="UP000285908"/>
    </source>
</evidence>
<keyword evidence="5 10" id="KW-0812">Transmembrane</keyword>
<evidence type="ECO:0000259" key="12">
    <source>
        <dbReference type="Pfam" id="PF00593"/>
    </source>
</evidence>
<dbReference type="PANTHER" id="PTHR32552">
    <property type="entry name" value="FERRICHROME IRON RECEPTOR-RELATED"/>
    <property type="match status" value="1"/>
</dbReference>
<gene>
    <name evidence="14" type="ORF">EKE94_08085</name>
</gene>
<dbReference type="EMBL" id="RQXX01000002">
    <property type="protein sequence ID" value="RVV99095.1"/>
    <property type="molecule type" value="Genomic_DNA"/>
</dbReference>
<evidence type="ECO:0000256" key="10">
    <source>
        <dbReference type="PROSITE-ProRule" id="PRU01360"/>
    </source>
</evidence>
<dbReference type="Pfam" id="PF00593">
    <property type="entry name" value="TonB_dep_Rec_b-barrel"/>
    <property type="match status" value="1"/>
</dbReference>
<dbReference type="CDD" id="cd01347">
    <property type="entry name" value="ligand_gated_channel"/>
    <property type="match status" value="1"/>
</dbReference>
<evidence type="ECO:0000259" key="13">
    <source>
        <dbReference type="Pfam" id="PF07715"/>
    </source>
</evidence>
<dbReference type="AlphaFoldDB" id="A0A438AKF1"/>
<dbReference type="NCBIfam" id="TIGR01783">
    <property type="entry name" value="TonB-siderophor"/>
    <property type="match status" value="1"/>
</dbReference>
<dbReference type="OrthoDB" id="9760333at2"/>
<dbReference type="PANTHER" id="PTHR32552:SF74">
    <property type="entry name" value="HYDROXAMATE SIDEROPHORE RECEPTOR FHUE"/>
    <property type="match status" value="1"/>
</dbReference>
<name>A0A438AKF1_9RHOB</name>
<evidence type="ECO:0000256" key="3">
    <source>
        <dbReference type="ARBA" id="ARBA00022448"/>
    </source>
</evidence>
<keyword evidence="4 10" id="KW-1134">Transmembrane beta strand</keyword>
<evidence type="ECO:0000256" key="2">
    <source>
        <dbReference type="ARBA" id="ARBA00009810"/>
    </source>
</evidence>
<evidence type="ECO:0000256" key="8">
    <source>
        <dbReference type="ARBA" id="ARBA00023170"/>
    </source>
</evidence>
<organism evidence="14 15">
    <name type="scientific">Mesobaculum littorinae</name>
    <dbReference type="NCBI Taxonomy" id="2486419"/>
    <lineage>
        <taxon>Bacteria</taxon>
        <taxon>Pseudomonadati</taxon>
        <taxon>Pseudomonadota</taxon>
        <taxon>Alphaproteobacteria</taxon>
        <taxon>Rhodobacterales</taxon>
        <taxon>Roseobacteraceae</taxon>
        <taxon>Mesobaculum</taxon>
    </lineage>
</organism>
<comment type="caution">
    <text evidence="14">The sequence shown here is derived from an EMBL/GenBank/DDBJ whole genome shotgun (WGS) entry which is preliminary data.</text>
</comment>
<reference evidence="14 15" key="1">
    <citation type="submission" date="2018-11" db="EMBL/GenBank/DDBJ databases">
        <title>Mesobaculum littorinae gen. nov., sp. nov., isolated from Littorina scabra that represents a novel genus of the order Rhodobacteraceae.</title>
        <authorList>
            <person name="Li F."/>
        </authorList>
    </citation>
    <scope>NUCLEOTIDE SEQUENCE [LARGE SCALE GENOMIC DNA]</scope>
    <source>
        <strain evidence="14 15">M0103</strain>
    </source>
</reference>
<dbReference type="GO" id="GO:0038023">
    <property type="term" value="F:signaling receptor activity"/>
    <property type="evidence" value="ECO:0007669"/>
    <property type="project" value="InterPro"/>
</dbReference>
<dbReference type="GO" id="GO:0009279">
    <property type="term" value="C:cell outer membrane"/>
    <property type="evidence" value="ECO:0007669"/>
    <property type="project" value="UniProtKB-SubCell"/>
</dbReference>
<proteinExistence type="inferred from homology"/>